<dbReference type="Proteomes" id="UP000735302">
    <property type="component" value="Unassembled WGS sequence"/>
</dbReference>
<organism evidence="2 3">
    <name type="scientific">Plakobranchus ocellatus</name>
    <dbReference type="NCBI Taxonomy" id="259542"/>
    <lineage>
        <taxon>Eukaryota</taxon>
        <taxon>Metazoa</taxon>
        <taxon>Spiralia</taxon>
        <taxon>Lophotrochozoa</taxon>
        <taxon>Mollusca</taxon>
        <taxon>Gastropoda</taxon>
        <taxon>Heterobranchia</taxon>
        <taxon>Euthyneura</taxon>
        <taxon>Panpulmonata</taxon>
        <taxon>Sacoglossa</taxon>
        <taxon>Placobranchoidea</taxon>
        <taxon>Plakobranchidae</taxon>
        <taxon>Plakobranchus</taxon>
    </lineage>
</organism>
<dbReference type="AlphaFoldDB" id="A0AAV4BP62"/>
<name>A0AAV4BP62_9GAST</name>
<evidence type="ECO:0000313" key="3">
    <source>
        <dbReference type="Proteomes" id="UP000735302"/>
    </source>
</evidence>
<feature type="region of interest" description="Disordered" evidence="1">
    <location>
        <begin position="36"/>
        <end position="130"/>
    </location>
</feature>
<reference evidence="2 3" key="1">
    <citation type="journal article" date="2021" name="Elife">
        <title>Chloroplast acquisition without the gene transfer in kleptoplastic sea slugs, Plakobranchus ocellatus.</title>
        <authorList>
            <person name="Maeda T."/>
            <person name="Takahashi S."/>
            <person name="Yoshida T."/>
            <person name="Shimamura S."/>
            <person name="Takaki Y."/>
            <person name="Nagai Y."/>
            <person name="Toyoda A."/>
            <person name="Suzuki Y."/>
            <person name="Arimoto A."/>
            <person name="Ishii H."/>
            <person name="Satoh N."/>
            <person name="Nishiyama T."/>
            <person name="Hasebe M."/>
            <person name="Maruyama T."/>
            <person name="Minagawa J."/>
            <person name="Obokata J."/>
            <person name="Shigenobu S."/>
        </authorList>
    </citation>
    <scope>NUCLEOTIDE SEQUENCE [LARGE SCALE GENOMIC DNA]</scope>
</reference>
<keyword evidence="3" id="KW-1185">Reference proteome</keyword>
<protein>
    <submittedName>
        <fullName evidence="2">Uncharacterized protein</fullName>
    </submittedName>
</protein>
<gene>
    <name evidence="2" type="ORF">PoB_004787300</name>
</gene>
<evidence type="ECO:0000313" key="2">
    <source>
        <dbReference type="EMBL" id="GFO21368.1"/>
    </source>
</evidence>
<accession>A0AAV4BP62</accession>
<evidence type="ECO:0000256" key="1">
    <source>
        <dbReference type="SAM" id="MobiDB-lite"/>
    </source>
</evidence>
<dbReference type="EMBL" id="BLXT01005252">
    <property type="protein sequence ID" value="GFO21368.1"/>
    <property type="molecule type" value="Genomic_DNA"/>
</dbReference>
<sequence length="130" mass="14248">MFGLIARTKVRFGFCIKPVHKKVIWFGLVFGYSQSTTRDPRLSGPPSGQGAGGGARTRDRKVPADLRADSLATVPPTHHKKVILGPTSGQGAGSGARTRNRRVPVDLRADSLTTKQSKERRHKDEFKDKN</sequence>
<comment type="caution">
    <text evidence="2">The sequence shown here is derived from an EMBL/GenBank/DDBJ whole genome shotgun (WGS) entry which is preliminary data.</text>
</comment>
<feature type="compositionally biased region" description="Basic and acidic residues" evidence="1">
    <location>
        <begin position="56"/>
        <end position="68"/>
    </location>
</feature>
<proteinExistence type="predicted"/>